<evidence type="ECO:0000259" key="11">
    <source>
        <dbReference type="Pfam" id="PF25019"/>
    </source>
</evidence>
<proteinExistence type="predicted"/>
<dbReference type="Pfam" id="PF25019">
    <property type="entry name" value="LRR_R13L1-DRL21"/>
    <property type="match status" value="1"/>
</dbReference>
<keyword evidence="13" id="KW-1185">Reference proteome</keyword>
<reference evidence="12 13" key="1">
    <citation type="journal article" date="2023" name="G3 (Bethesda)">
        <title>A haplotype-resolved chromosome-scale genome for Quercus rubra L. provides insights into the genetics of adaptive traits for red oak species.</title>
        <authorList>
            <person name="Kapoor B."/>
            <person name="Jenkins J."/>
            <person name="Schmutz J."/>
            <person name="Zhebentyayeva T."/>
            <person name="Kuelheim C."/>
            <person name="Coggeshall M."/>
            <person name="Heim C."/>
            <person name="Lasky J.R."/>
            <person name="Leites L."/>
            <person name="Islam-Faridi N."/>
            <person name="Romero-Severson J."/>
            <person name="DeLeo V.L."/>
            <person name="Lucas S.M."/>
            <person name="Lazic D."/>
            <person name="Gailing O."/>
            <person name="Carlson J."/>
            <person name="Staton M."/>
        </authorList>
    </citation>
    <scope>NUCLEOTIDE SEQUENCE [LARGE SCALE GENOMIC DNA]</scope>
    <source>
        <strain evidence="12">Pseudo-F2</strain>
    </source>
</reference>
<dbReference type="SUPFAM" id="SSF52540">
    <property type="entry name" value="P-loop containing nucleoside triphosphate hydrolases"/>
    <property type="match status" value="1"/>
</dbReference>
<dbReference type="PRINTS" id="PR00364">
    <property type="entry name" value="DISEASERSIST"/>
</dbReference>
<name>A0AAN7E7I3_QUERU</name>
<dbReference type="InterPro" id="IPR006553">
    <property type="entry name" value="Leu-rich_rpt_Cys-con_subtyp"/>
</dbReference>
<dbReference type="Pfam" id="PF00931">
    <property type="entry name" value="NB-ARC"/>
    <property type="match status" value="1"/>
</dbReference>
<dbReference type="GO" id="GO:0006952">
    <property type="term" value="P:defense response"/>
    <property type="evidence" value="ECO:0007669"/>
    <property type="project" value="UniProtKB-KW"/>
</dbReference>
<dbReference type="Pfam" id="PF23559">
    <property type="entry name" value="WHD_DRP"/>
    <property type="match status" value="1"/>
</dbReference>
<feature type="domain" description="Disease resistance R13L4/SHOC-2-like LRR" evidence="10">
    <location>
        <begin position="571"/>
        <end position="686"/>
    </location>
</feature>
<evidence type="ECO:0000259" key="10">
    <source>
        <dbReference type="Pfam" id="PF23598"/>
    </source>
</evidence>
<keyword evidence="3" id="KW-0547">Nucleotide-binding</keyword>
<sequence>MADAILYGVVQKIIESLGSSALKQIGSIWGVKDDLEKMNNTVLTIQAVLQDAEEQQVQNHQVKHWLNRLRDVVFDADDLLSEFSTHVLQRKVMGGDKMAKKVRIFFSRSNQLVFSYKMACKIKATREKLNDIATDWKTFHLKLVERPLKTQDVTRDRDQTHSYVGEEEVIGREEDRKAIVDLLLDFDVKDNVSFICIVGIGGLGKTTLAQYVYNDKNVKDYFELKMWVCVSDDFDVKKITEKIIESATKTKPENLGMDPLQNKLQEQLNQKKYLLVLDDVWNENEERWCNLKRLLMGGAKGSKVLITTRTKLVAEITSTIKPLYVLSGLPKDKSWILLKRMAFGEGQDTTGPDLKTIGMDIVEKCQGVPLAIKTIGRVLYFRKTKAEWLDIKNNELTNVTQLKDGFMPVLKLSYDHLPSYLKCCFAYCSLFPKDYLIDKLTLIQLWIAQGFIQSLEKNKQLEDIADQYFMDLHWRSFFQEAEEDEGMNMTFKMHDLIHDLAQSVSKSECTLVDSNANNVNEKVRHLSFSIDNVSFIRENLSTLVKANKIRTFILACNPLVDEGEIVEDSILKPLISNFKYLRVLDLHWLEMKTLPNTIGKLMHLKYLDLSYNEIEVLPSSITRLVNVQTLKLSCCTYLKELPVDIQKLVSLKHLDLKGCENLTHMPCGFGQLTSLQTLNLSKCEKLSELQVDIQKMVSLKHLDLEGCENLTHMPCGFGQLTSLQTLNLSKCEKLSELPVDIQKMVSLKHLDLEGCENLIHMPCGFGQLTSLQTLNLFVVSKGSSKHCGGLKELNKLNDLRGKLEIKNLAWVKDATPESKVANLKEKEHLSELSLYWNPEDYDGVHASDDENSTDGLQPHQSLKSLLVDGYMGVRFSSWLSFLTNLVDLNIRSCKKCQYLPRLYQLPSLRDLIIENMDGLEYMTDGDMNDEISASLASPSTFFPSLQKLSISYCKNLKGWWRSVDKGNEATTTSTISSSTNHYHQHMPYFPRLSDLCLWNCPKMTCMPLFPNLEERLWLGNSSWKALEETIEMNNRGGRASSFPSSSSSSSSSFSPPLSKLKKLHLYDIEELESLPEEWFKNLTSLETLGIRECDNLTSLPEGMSHLTSLQILDIWDCPQLKQRCEKENGEDWDKISHIPNLLIWG</sequence>
<dbReference type="InterPro" id="IPR041118">
    <property type="entry name" value="Rx_N"/>
</dbReference>
<evidence type="ECO:0000313" key="12">
    <source>
        <dbReference type="EMBL" id="KAK4564547.1"/>
    </source>
</evidence>
<dbReference type="PANTHER" id="PTHR36766">
    <property type="entry name" value="PLANT BROAD-SPECTRUM MILDEW RESISTANCE PROTEIN RPW8"/>
    <property type="match status" value="1"/>
</dbReference>
<feature type="domain" description="Disease resistance protein winged helix" evidence="9">
    <location>
        <begin position="430"/>
        <end position="501"/>
    </location>
</feature>
<dbReference type="InterPro" id="IPR002182">
    <property type="entry name" value="NB-ARC"/>
</dbReference>
<dbReference type="GO" id="GO:0051707">
    <property type="term" value="P:response to other organism"/>
    <property type="evidence" value="ECO:0007669"/>
    <property type="project" value="UniProtKB-ARBA"/>
</dbReference>
<evidence type="ECO:0000256" key="1">
    <source>
        <dbReference type="ARBA" id="ARBA00022614"/>
    </source>
</evidence>
<evidence type="ECO:0000259" key="8">
    <source>
        <dbReference type="Pfam" id="PF18052"/>
    </source>
</evidence>
<dbReference type="InterPro" id="IPR027417">
    <property type="entry name" value="P-loop_NTPase"/>
</dbReference>
<dbReference type="Gene3D" id="1.10.8.430">
    <property type="entry name" value="Helical domain of apoptotic protease-activating factors"/>
    <property type="match status" value="1"/>
</dbReference>
<evidence type="ECO:0000256" key="2">
    <source>
        <dbReference type="ARBA" id="ARBA00022737"/>
    </source>
</evidence>
<dbReference type="Gene3D" id="1.20.5.4130">
    <property type="match status" value="1"/>
</dbReference>
<feature type="domain" description="Disease resistance N-terminal" evidence="8">
    <location>
        <begin position="9"/>
        <end position="97"/>
    </location>
</feature>
<feature type="domain" description="R13L1/DRL21-like LRR repeat region" evidence="11">
    <location>
        <begin position="790"/>
        <end position="916"/>
    </location>
</feature>
<dbReference type="Proteomes" id="UP001324115">
    <property type="component" value="Unassembled WGS sequence"/>
</dbReference>
<keyword evidence="4" id="KW-0611">Plant defense</keyword>
<dbReference type="Gene3D" id="1.10.10.10">
    <property type="entry name" value="Winged helix-like DNA-binding domain superfamily/Winged helix DNA-binding domain"/>
    <property type="match status" value="1"/>
</dbReference>
<dbReference type="InterPro" id="IPR056789">
    <property type="entry name" value="LRR_R13L1-DRL21"/>
</dbReference>
<dbReference type="InterPro" id="IPR042197">
    <property type="entry name" value="Apaf_helical"/>
</dbReference>
<evidence type="ECO:0000256" key="4">
    <source>
        <dbReference type="ARBA" id="ARBA00022821"/>
    </source>
</evidence>
<dbReference type="CDD" id="cd14798">
    <property type="entry name" value="RX-CC_like"/>
    <property type="match status" value="1"/>
</dbReference>
<accession>A0AAN7E7I3</accession>
<evidence type="ECO:0000259" key="9">
    <source>
        <dbReference type="Pfam" id="PF23559"/>
    </source>
</evidence>
<dbReference type="AlphaFoldDB" id="A0AAN7E7I3"/>
<evidence type="ECO:0000256" key="3">
    <source>
        <dbReference type="ARBA" id="ARBA00022741"/>
    </source>
</evidence>
<dbReference type="Pfam" id="PF18052">
    <property type="entry name" value="Rx_N"/>
    <property type="match status" value="1"/>
</dbReference>
<dbReference type="FunFam" id="3.40.50.300:FF:001091">
    <property type="entry name" value="Probable disease resistance protein At1g61300"/>
    <property type="match status" value="1"/>
</dbReference>
<dbReference type="GO" id="GO:0043531">
    <property type="term" value="F:ADP binding"/>
    <property type="evidence" value="ECO:0007669"/>
    <property type="project" value="InterPro"/>
</dbReference>
<dbReference type="PANTHER" id="PTHR36766:SF38">
    <property type="entry name" value="DISEASE RESISTANCE PROTEIN RGA3"/>
    <property type="match status" value="1"/>
</dbReference>
<dbReference type="InterPro" id="IPR036388">
    <property type="entry name" value="WH-like_DNA-bd_sf"/>
</dbReference>
<dbReference type="Gene3D" id="3.40.50.300">
    <property type="entry name" value="P-loop containing nucleotide triphosphate hydrolases"/>
    <property type="match status" value="1"/>
</dbReference>
<evidence type="ECO:0000313" key="13">
    <source>
        <dbReference type="Proteomes" id="UP001324115"/>
    </source>
</evidence>
<evidence type="ECO:0000256" key="5">
    <source>
        <dbReference type="ARBA" id="ARBA00022840"/>
    </source>
</evidence>
<feature type="compositionally biased region" description="Low complexity" evidence="6">
    <location>
        <begin position="1040"/>
        <end position="1057"/>
    </location>
</feature>
<keyword evidence="1" id="KW-0433">Leucine-rich repeat</keyword>
<evidence type="ECO:0000259" key="7">
    <source>
        <dbReference type="Pfam" id="PF00931"/>
    </source>
</evidence>
<dbReference type="SMART" id="SM00367">
    <property type="entry name" value="LRR_CC"/>
    <property type="match status" value="3"/>
</dbReference>
<evidence type="ECO:0000256" key="6">
    <source>
        <dbReference type="SAM" id="MobiDB-lite"/>
    </source>
</evidence>
<dbReference type="FunFam" id="1.10.10.10:FF:000322">
    <property type="entry name" value="Probable disease resistance protein At1g63360"/>
    <property type="match status" value="1"/>
</dbReference>
<organism evidence="12 13">
    <name type="scientific">Quercus rubra</name>
    <name type="common">Northern red oak</name>
    <name type="synonym">Quercus borealis</name>
    <dbReference type="NCBI Taxonomy" id="3512"/>
    <lineage>
        <taxon>Eukaryota</taxon>
        <taxon>Viridiplantae</taxon>
        <taxon>Streptophyta</taxon>
        <taxon>Embryophyta</taxon>
        <taxon>Tracheophyta</taxon>
        <taxon>Spermatophyta</taxon>
        <taxon>Magnoliopsida</taxon>
        <taxon>eudicotyledons</taxon>
        <taxon>Gunneridae</taxon>
        <taxon>Pentapetalae</taxon>
        <taxon>rosids</taxon>
        <taxon>fabids</taxon>
        <taxon>Fagales</taxon>
        <taxon>Fagaceae</taxon>
        <taxon>Quercus</taxon>
    </lineage>
</organism>
<keyword evidence="5" id="KW-0067">ATP-binding</keyword>
<dbReference type="InterPro" id="IPR038005">
    <property type="entry name" value="RX-like_CC"/>
</dbReference>
<dbReference type="Pfam" id="PF23598">
    <property type="entry name" value="LRR_14"/>
    <property type="match status" value="1"/>
</dbReference>
<keyword evidence="2" id="KW-0677">Repeat</keyword>
<protein>
    <recommendedName>
        <fullName evidence="14">CC-NBS-LRR protein</fullName>
    </recommendedName>
</protein>
<dbReference type="PROSITE" id="PS51450">
    <property type="entry name" value="LRR"/>
    <property type="match status" value="1"/>
</dbReference>
<dbReference type="InterPro" id="IPR055414">
    <property type="entry name" value="LRR_R13L4/SHOC2-like"/>
</dbReference>
<evidence type="ECO:0008006" key="14">
    <source>
        <dbReference type="Google" id="ProtNLM"/>
    </source>
</evidence>
<dbReference type="InterPro" id="IPR032675">
    <property type="entry name" value="LRR_dom_sf"/>
</dbReference>
<dbReference type="EMBL" id="JAXUIC010000011">
    <property type="protein sequence ID" value="KAK4564547.1"/>
    <property type="molecule type" value="Genomic_DNA"/>
</dbReference>
<gene>
    <name evidence="12" type="ORF">RGQ29_006571</name>
</gene>
<dbReference type="InterPro" id="IPR001611">
    <property type="entry name" value="Leu-rich_rpt"/>
</dbReference>
<dbReference type="InterPro" id="IPR058922">
    <property type="entry name" value="WHD_DRP"/>
</dbReference>
<dbReference type="SUPFAM" id="SSF52058">
    <property type="entry name" value="L domain-like"/>
    <property type="match status" value="2"/>
</dbReference>
<comment type="caution">
    <text evidence="12">The sequence shown here is derived from an EMBL/GenBank/DDBJ whole genome shotgun (WGS) entry which is preliminary data.</text>
</comment>
<feature type="domain" description="NB-ARC" evidence="7">
    <location>
        <begin position="181"/>
        <end position="344"/>
    </location>
</feature>
<dbReference type="GO" id="GO:0005524">
    <property type="term" value="F:ATP binding"/>
    <property type="evidence" value="ECO:0007669"/>
    <property type="project" value="UniProtKB-KW"/>
</dbReference>
<feature type="region of interest" description="Disordered" evidence="6">
    <location>
        <begin position="1035"/>
        <end position="1057"/>
    </location>
</feature>
<dbReference type="Gene3D" id="3.80.10.10">
    <property type="entry name" value="Ribonuclease Inhibitor"/>
    <property type="match status" value="4"/>
</dbReference>